<dbReference type="SUPFAM" id="SSF48371">
    <property type="entry name" value="ARM repeat"/>
    <property type="match status" value="1"/>
</dbReference>
<keyword evidence="2" id="KW-1185">Reference proteome</keyword>
<dbReference type="Proteomes" id="UP001281761">
    <property type="component" value="Unassembled WGS sequence"/>
</dbReference>
<gene>
    <name evidence="1" type="ORF">BLNAU_5689</name>
</gene>
<organism evidence="1 2">
    <name type="scientific">Blattamonas nauphoetae</name>
    <dbReference type="NCBI Taxonomy" id="2049346"/>
    <lineage>
        <taxon>Eukaryota</taxon>
        <taxon>Metamonada</taxon>
        <taxon>Preaxostyla</taxon>
        <taxon>Oxymonadida</taxon>
        <taxon>Blattamonas</taxon>
    </lineage>
</organism>
<dbReference type="InterPro" id="IPR016024">
    <property type="entry name" value="ARM-type_fold"/>
</dbReference>
<name>A0ABQ9Y6J2_9EUKA</name>
<protein>
    <submittedName>
        <fullName evidence="1">Uncharacterized protein</fullName>
    </submittedName>
</protein>
<comment type="caution">
    <text evidence="1">The sequence shown here is derived from an EMBL/GenBank/DDBJ whole genome shotgun (WGS) entry which is preliminary data.</text>
</comment>
<reference evidence="1 2" key="1">
    <citation type="journal article" date="2022" name="bioRxiv">
        <title>Genomics of Preaxostyla Flagellates Illuminates Evolutionary Transitions and the Path Towards Mitochondrial Loss.</title>
        <authorList>
            <person name="Novak L.V.F."/>
            <person name="Treitli S.C."/>
            <person name="Pyrih J."/>
            <person name="Halakuc P."/>
            <person name="Pipaliya S.V."/>
            <person name="Vacek V."/>
            <person name="Brzon O."/>
            <person name="Soukal P."/>
            <person name="Eme L."/>
            <person name="Dacks J.B."/>
            <person name="Karnkowska A."/>
            <person name="Elias M."/>
            <person name="Hampl V."/>
        </authorList>
    </citation>
    <scope>NUCLEOTIDE SEQUENCE [LARGE SCALE GENOMIC DNA]</scope>
    <source>
        <strain evidence="1">NAU3</strain>
        <tissue evidence="1">Gut</tissue>
    </source>
</reference>
<sequence>MTLFSLSEIHEITNILENQDDQDDVIKALRSIINLCKEGSTSALTQSTIIAGLISVIEKRSLATQDCVNFALTSLAELTTDPEGQTTFITANGLTTLQQLIEECTDKTKKKTGTRPFPLCGCQILSNIADRTGSEQTLIDAKLTGSLVKLLHTSAKNRPVAAITAARLLTKLIKLEQGKDEFALAGGYNVVQSVLRDGTENQSGRPEVDVLLESCCLLVEALAQHQDCISPILSTDIVPMVCALPILRKDSHDPSLEKACVLALFQIILDETGSEVVCGNADLTVLYNVLNYILQVPHNDEVDTKAITKACLGIGGLYGSDMACPITPTDIITKLNEACLKYATVDAETIFMVTSLVVHIGSFDGGPEALQLPASEMNVCASTTQRNIFDMILRTCQMYAELNSEIIETVLTLLSRIASTTIGKQEVNKVPFTAAFRDILDYFTNINVTDDRRDSIIFLIKQLQDVLPKS</sequence>
<dbReference type="InterPro" id="IPR011989">
    <property type="entry name" value="ARM-like"/>
</dbReference>
<evidence type="ECO:0000313" key="2">
    <source>
        <dbReference type="Proteomes" id="UP001281761"/>
    </source>
</evidence>
<accession>A0ABQ9Y6J2</accession>
<evidence type="ECO:0000313" key="1">
    <source>
        <dbReference type="EMBL" id="KAK2959380.1"/>
    </source>
</evidence>
<proteinExistence type="predicted"/>
<dbReference type="Gene3D" id="1.25.10.10">
    <property type="entry name" value="Leucine-rich Repeat Variant"/>
    <property type="match status" value="1"/>
</dbReference>
<dbReference type="EMBL" id="JARBJD010000030">
    <property type="protein sequence ID" value="KAK2959380.1"/>
    <property type="molecule type" value="Genomic_DNA"/>
</dbReference>